<proteinExistence type="predicted"/>
<sequence>MKLALSGLFLSRFERSSASRKELFRNIQLRDEDGHVPVAKSSPTP</sequence>
<gene>
    <name evidence="1" type="ORF">AZE42_05408</name>
</gene>
<comment type="caution">
    <text evidence="1">The sequence shown here is derived from an EMBL/GenBank/DDBJ whole genome shotgun (WGS) entry which is preliminary data.</text>
</comment>
<keyword evidence="2" id="KW-1185">Reference proteome</keyword>
<accession>A0A1J8QU25</accession>
<dbReference type="Proteomes" id="UP000183567">
    <property type="component" value="Unassembled WGS sequence"/>
</dbReference>
<evidence type="ECO:0000313" key="1">
    <source>
        <dbReference type="EMBL" id="OJA15172.1"/>
    </source>
</evidence>
<protein>
    <submittedName>
        <fullName evidence="1">Uncharacterized protein</fullName>
    </submittedName>
</protein>
<dbReference type="AlphaFoldDB" id="A0A1J8QU25"/>
<organism evidence="1 2">
    <name type="scientific">Rhizopogon vesiculosus</name>
    <dbReference type="NCBI Taxonomy" id="180088"/>
    <lineage>
        <taxon>Eukaryota</taxon>
        <taxon>Fungi</taxon>
        <taxon>Dikarya</taxon>
        <taxon>Basidiomycota</taxon>
        <taxon>Agaricomycotina</taxon>
        <taxon>Agaricomycetes</taxon>
        <taxon>Agaricomycetidae</taxon>
        <taxon>Boletales</taxon>
        <taxon>Suillineae</taxon>
        <taxon>Rhizopogonaceae</taxon>
        <taxon>Rhizopogon</taxon>
    </lineage>
</organism>
<reference evidence="1 2" key="1">
    <citation type="submission" date="2016-03" db="EMBL/GenBank/DDBJ databases">
        <title>Comparative genomics of the ectomycorrhizal sister species Rhizopogon vinicolor and Rhizopogon vesiculosus (Basidiomycota: Boletales) reveals a divergence of the mating type B locus.</title>
        <authorList>
            <person name="Mujic A.B."/>
            <person name="Kuo A."/>
            <person name="Tritt A."/>
            <person name="Lipzen A."/>
            <person name="Chen C."/>
            <person name="Johnson J."/>
            <person name="Sharma A."/>
            <person name="Barry K."/>
            <person name="Grigoriev I.V."/>
            <person name="Spatafora J.W."/>
        </authorList>
    </citation>
    <scope>NUCLEOTIDE SEQUENCE [LARGE SCALE GENOMIC DNA]</scope>
    <source>
        <strain evidence="1 2">AM-OR11-056</strain>
    </source>
</reference>
<dbReference type="OrthoDB" id="2690041at2759"/>
<dbReference type="EMBL" id="LVVM01003293">
    <property type="protein sequence ID" value="OJA15172.1"/>
    <property type="molecule type" value="Genomic_DNA"/>
</dbReference>
<evidence type="ECO:0000313" key="2">
    <source>
        <dbReference type="Proteomes" id="UP000183567"/>
    </source>
</evidence>
<name>A0A1J8QU25_9AGAM</name>